<dbReference type="InterPro" id="IPR002130">
    <property type="entry name" value="Cyclophilin-type_PPIase_dom"/>
</dbReference>
<name>A0ABR6NKN9_9SPHN</name>
<gene>
    <name evidence="3" type="ORF">HNP60_003816</name>
</gene>
<feature type="domain" description="PPIase cyclophilin-type" evidence="2">
    <location>
        <begin position="82"/>
        <end position="293"/>
    </location>
</feature>
<keyword evidence="4" id="KW-1185">Reference proteome</keyword>
<evidence type="ECO:0000259" key="2">
    <source>
        <dbReference type="Pfam" id="PF00160"/>
    </source>
</evidence>
<keyword evidence="3" id="KW-0413">Isomerase</keyword>
<dbReference type="Proteomes" id="UP001138540">
    <property type="component" value="Unassembled WGS sequence"/>
</dbReference>
<dbReference type="EMBL" id="JACHKA010000001">
    <property type="protein sequence ID" value="MBB5987842.1"/>
    <property type="molecule type" value="Genomic_DNA"/>
</dbReference>
<keyword evidence="1" id="KW-0732">Signal</keyword>
<dbReference type="Pfam" id="PF00160">
    <property type="entry name" value="Pro_isomerase"/>
    <property type="match status" value="1"/>
</dbReference>
<dbReference type="EC" id="5.2.1.8" evidence="3"/>
<dbReference type="InterPro" id="IPR029000">
    <property type="entry name" value="Cyclophilin-like_dom_sf"/>
</dbReference>
<proteinExistence type="predicted"/>
<accession>A0ABR6NKN9</accession>
<dbReference type="SUPFAM" id="SSF50891">
    <property type="entry name" value="Cyclophilin-like"/>
    <property type="match status" value="1"/>
</dbReference>
<feature type="chain" id="PRO_5047091121" evidence="1">
    <location>
        <begin position="26"/>
        <end position="352"/>
    </location>
</feature>
<evidence type="ECO:0000256" key="1">
    <source>
        <dbReference type="SAM" id="SignalP"/>
    </source>
</evidence>
<evidence type="ECO:0000313" key="4">
    <source>
        <dbReference type="Proteomes" id="UP001138540"/>
    </source>
</evidence>
<dbReference type="Gene3D" id="2.40.100.10">
    <property type="entry name" value="Cyclophilin-like"/>
    <property type="match status" value="1"/>
</dbReference>
<organism evidence="3 4">
    <name type="scientific">Sphingobium lignivorans</name>
    <dbReference type="NCBI Taxonomy" id="2735886"/>
    <lineage>
        <taxon>Bacteria</taxon>
        <taxon>Pseudomonadati</taxon>
        <taxon>Pseudomonadota</taxon>
        <taxon>Alphaproteobacteria</taxon>
        <taxon>Sphingomonadales</taxon>
        <taxon>Sphingomonadaceae</taxon>
        <taxon>Sphingobium</taxon>
    </lineage>
</organism>
<dbReference type="GO" id="GO:0003755">
    <property type="term" value="F:peptidyl-prolyl cis-trans isomerase activity"/>
    <property type="evidence" value="ECO:0007669"/>
    <property type="project" value="UniProtKB-EC"/>
</dbReference>
<evidence type="ECO:0000313" key="3">
    <source>
        <dbReference type="EMBL" id="MBB5987842.1"/>
    </source>
</evidence>
<sequence>MMKYAPRARFLACLLTLAPSAAVQAQGPALSPAEIVQAAPQSDWIDIPASDLLVMTLAPDAEGKPRRVVIQLLPPPFSQGWVSNIRALAQARWYDGAVINRVQDNYVVQWGDPHAEDAARARPVPATVRPVPRSDYEASLDAVADAMTRTIAADGLADFSESLASEQKEAARIAELAMAGSRTEKAPNGWHERDAFAPWVEIRQGWPLASDGEHMWPVHCYATVGVGRGMAPDTGTGAELYAVIGHAPRHLDRNVAVVGRVIEGIEQLSTLPRGTGPLGFYEREAQQVPILSIRTASDLPAREQPSFQYLSTESESFARYVNTRANRSDPFFEVPAGGADVCSMPVPTRRKP</sequence>
<protein>
    <submittedName>
        <fullName evidence="3">Peptidylprolyl isomerase</fullName>
        <ecNumber evidence="3">5.2.1.8</ecNumber>
    </submittedName>
</protein>
<reference evidence="3 4" key="1">
    <citation type="submission" date="2020-08" db="EMBL/GenBank/DDBJ databases">
        <title>Exploring microbial biodiversity for novel pathways involved in the catabolism of aromatic compounds derived from lignin.</title>
        <authorList>
            <person name="Elkins J."/>
        </authorList>
    </citation>
    <scope>NUCLEOTIDE SEQUENCE [LARGE SCALE GENOMIC DNA]</scope>
    <source>
        <strain evidence="3 4">B1D3A</strain>
    </source>
</reference>
<feature type="signal peptide" evidence="1">
    <location>
        <begin position="1"/>
        <end position="25"/>
    </location>
</feature>
<comment type="caution">
    <text evidence="3">The sequence shown here is derived from an EMBL/GenBank/DDBJ whole genome shotgun (WGS) entry which is preliminary data.</text>
</comment>